<evidence type="ECO:0000256" key="9">
    <source>
        <dbReference type="ARBA" id="ARBA00023136"/>
    </source>
</evidence>
<evidence type="ECO:0000313" key="13">
    <source>
        <dbReference type="EMBL" id="HHL42212.1"/>
    </source>
</evidence>
<keyword evidence="3" id="KW-0813">Transport</keyword>
<evidence type="ECO:0000256" key="4">
    <source>
        <dbReference type="ARBA" id="ARBA00022475"/>
    </source>
</evidence>
<evidence type="ECO:0000256" key="12">
    <source>
        <dbReference type="SAM" id="Phobius"/>
    </source>
</evidence>
<dbReference type="GO" id="GO:0015293">
    <property type="term" value="F:symporter activity"/>
    <property type="evidence" value="ECO:0007669"/>
    <property type="project" value="TreeGrafter"/>
</dbReference>
<accession>A0A7C5LYX5</accession>
<feature type="transmembrane region" description="Helical" evidence="12">
    <location>
        <begin position="47"/>
        <end position="66"/>
    </location>
</feature>
<keyword evidence="6 12" id="KW-1133">Transmembrane helix</keyword>
<comment type="caution">
    <text evidence="13">The sequence shown here is derived from an EMBL/GenBank/DDBJ whole genome shotgun (WGS) entry which is preliminary data.</text>
</comment>
<keyword evidence="8" id="KW-0406">Ion transport</keyword>
<evidence type="ECO:0000256" key="11">
    <source>
        <dbReference type="RuleBase" id="RU362091"/>
    </source>
</evidence>
<organism evidence="13">
    <name type="scientific">Hellea balneolensis</name>
    <dbReference type="NCBI Taxonomy" id="287478"/>
    <lineage>
        <taxon>Bacteria</taxon>
        <taxon>Pseudomonadati</taxon>
        <taxon>Pseudomonadota</taxon>
        <taxon>Alphaproteobacteria</taxon>
        <taxon>Maricaulales</taxon>
        <taxon>Robiginitomaculaceae</taxon>
        <taxon>Hellea</taxon>
    </lineage>
</organism>
<dbReference type="GO" id="GO:0005886">
    <property type="term" value="C:plasma membrane"/>
    <property type="evidence" value="ECO:0007669"/>
    <property type="project" value="UniProtKB-SubCell"/>
</dbReference>
<evidence type="ECO:0000256" key="10">
    <source>
        <dbReference type="ARBA" id="ARBA00023201"/>
    </source>
</evidence>
<dbReference type="InterPro" id="IPR051163">
    <property type="entry name" value="Sodium:Solute_Symporter_SSF"/>
</dbReference>
<proteinExistence type="inferred from homology"/>
<dbReference type="Pfam" id="PF00474">
    <property type="entry name" value="SSF"/>
    <property type="match status" value="1"/>
</dbReference>
<keyword evidence="10" id="KW-0739">Sodium transport</keyword>
<dbReference type="GO" id="GO:0006814">
    <property type="term" value="P:sodium ion transport"/>
    <property type="evidence" value="ECO:0007669"/>
    <property type="project" value="UniProtKB-KW"/>
</dbReference>
<dbReference type="EMBL" id="DRMJ01000057">
    <property type="protein sequence ID" value="HHL42212.1"/>
    <property type="molecule type" value="Genomic_DNA"/>
</dbReference>
<dbReference type="PANTHER" id="PTHR42985:SF40">
    <property type="entry name" value="LD47995P-RELATED"/>
    <property type="match status" value="1"/>
</dbReference>
<dbReference type="AlphaFoldDB" id="A0A7C5LYX5"/>
<evidence type="ECO:0000256" key="5">
    <source>
        <dbReference type="ARBA" id="ARBA00022692"/>
    </source>
</evidence>
<comment type="similarity">
    <text evidence="2 11">Belongs to the sodium:solute symporter (SSF) (TC 2.A.21) family.</text>
</comment>
<dbReference type="Gene3D" id="1.20.1730.10">
    <property type="entry name" value="Sodium/glucose cotransporter"/>
    <property type="match status" value="1"/>
</dbReference>
<comment type="subcellular location">
    <subcellularLocation>
        <location evidence="1">Cell membrane</location>
        <topology evidence="1">Multi-pass membrane protein</topology>
    </subcellularLocation>
</comment>
<name>A0A7C5LYX5_9PROT</name>
<keyword evidence="5 12" id="KW-0812">Transmembrane</keyword>
<feature type="non-terminal residue" evidence="13">
    <location>
        <position position="131"/>
    </location>
</feature>
<dbReference type="InterPro" id="IPR001734">
    <property type="entry name" value="Na/solute_symporter"/>
</dbReference>
<evidence type="ECO:0000256" key="1">
    <source>
        <dbReference type="ARBA" id="ARBA00004651"/>
    </source>
</evidence>
<evidence type="ECO:0000256" key="7">
    <source>
        <dbReference type="ARBA" id="ARBA00023053"/>
    </source>
</evidence>
<dbReference type="PROSITE" id="PS50283">
    <property type="entry name" value="NA_SOLUT_SYMP_3"/>
    <property type="match status" value="1"/>
</dbReference>
<keyword evidence="4" id="KW-1003">Cell membrane</keyword>
<feature type="transmembrane region" description="Helical" evidence="12">
    <location>
        <begin position="6"/>
        <end position="26"/>
    </location>
</feature>
<reference evidence="13" key="1">
    <citation type="journal article" date="2020" name="mSystems">
        <title>Genome- and Community-Level Interaction Insights into Carbon Utilization and Element Cycling Functions of Hydrothermarchaeota in Hydrothermal Sediment.</title>
        <authorList>
            <person name="Zhou Z."/>
            <person name="Liu Y."/>
            <person name="Xu W."/>
            <person name="Pan J."/>
            <person name="Luo Z.H."/>
            <person name="Li M."/>
        </authorList>
    </citation>
    <scope>NUCLEOTIDE SEQUENCE [LARGE SCALE GENOMIC DNA]</scope>
    <source>
        <strain evidence="13">HyVt-485</strain>
    </source>
</reference>
<dbReference type="PANTHER" id="PTHR42985">
    <property type="entry name" value="SODIUM-COUPLED MONOCARBOXYLATE TRANSPORTER"/>
    <property type="match status" value="1"/>
</dbReference>
<evidence type="ECO:0000256" key="6">
    <source>
        <dbReference type="ARBA" id="ARBA00022989"/>
    </source>
</evidence>
<gene>
    <name evidence="13" type="ORF">ENJ42_01215</name>
</gene>
<dbReference type="InterPro" id="IPR038377">
    <property type="entry name" value="Na/Glc_symporter_sf"/>
</dbReference>
<protein>
    <submittedName>
        <fullName evidence="13">Sodium:solute symporter</fullName>
    </submittedName>
</protein>
<feature type="transmembrane region" description="Helical" evidence="12">
    <location>
        <begin position="78"/>
        <end position="97"/>
    </location>
</feature>
<evidence type="ECO:0000256" key="2">
    <source>
        <dbReference type="ARBA" id="ARBA00006434"/>
    </source>
</evidence>
<keyword evidence="7" id="KW-0915">Sodium</keyword>
<evidence type="ECO:0000256" key="3">
    <source>
        <dbReference type="ARBA" id="ARBA00022448"/>
    </source>
</evidence>
<dbReference type="Proteomes" id="UP000885830">
    <property type="component" value="Unassembled WGS sequence"/>
</dbReference>
<sequence length="131" mass="14109">MAQSFALLDWGVIAAYIVVLVAIAWASSKFKADNAKDYFLGGNSMPYWVVAVSVLATSQSAATFLGGPDQGYRGDYTYISTNVGAILAAIFVAKVLIPKYYALKATTVYELLAKRFNQNTMRAAGGMYLIG</sequence>
<keyword evidence="9 12" id="KW-0472">Membrane</keyword>
<evidence type="ECO:0000256" key="8">
    <source>
        <dbReference type="ARBA" id="ARBA00023065"/>
    </source>
</evidence>